<dbReference type="EMBL" id="PXYH01000001">
    <property type="protein sequence ID" value="PSJ48367.1"/>
    <property type="molecule type" value="Genomic_DNA"/>
</dbReference>
<evidence type="ECO:0000259" key="7">
    <source>
        <dbReference type="Pfam" id="PF16822"/>
    </source>
</evidence>
<evidence type="ECO:0000313" key="9">
    <source>
        <dbReference type="Proteomes" id="UP000242181"/>
    </source>
</evidence>
<accession>A0A2P7RDR6</accession>
<comment type="caution">
    <text evidence="8">The sequence shown here is derived from an EMBL/GenBank/DDBJ whole genome shotgun (WGS) entry which is preliminary data.</text>
</comment>
<dbReference type="RefSeq" id="WP_106451820.1">
    <property type="nucleotide sequence ID" value="NZ_PXYH01000001.1"/>
</dbReference>
<proteinExistence type="predicted"/>
<evidence type="ECO:0000313" key="8">
    <source>
        <dbReference type="EMBL" id="PSJ48367.1"/>
    </source>
</evidence>
<dbReference type="Proteomes" id="UP000242181">
    <property type="component" value="Unassembled WGS sequence"/>
</dbReference>
<evidence type="ECO:0000256" key="6">
    <source>
        <dbReference type="ARBA" id="ARBA00022841"/>
    </source>
</evidence>
<dbReference type="AlphaFoldDB" id="A0A2P7RDR6"/>
<protein>
    <recommendedName>
        <fullName evidence="7">AlgX/AlgJ SGNH hydrolase-like domain-containing protein</fullName>
    </recommendedName>
</protein>
<evidence type="ECO:0000256" key="2">
    <source>
        <dbReference type="ARBA" id="ARBA00005182"/>
    </source>
</evidence>
<evidence type="ECO:0000256" key="3">
    <source>
        <dbReference type="ARBA" id="ARBA00022679"/>
    </source>
</evidence>
<reference evidence="8 9" key="1">
    <citation type="submission" date="2018-03" db="EMBL/GenBank/DDBJ databases">
        <title>The draft genome of Zobellella taiwanensis JCM 13381.</title>
        <authorList>
            <person name="Liu L."/>
            <person name="Li L."/>
            <person name="Wang T."/>
            <person name="Zhang X."/>
            <person name="Liang L."/>
        </authorList>
    </citation>
    <scope>NUCLEOTIDE SEQUENCE [LARGE SCALE GENOMIC DNA]</scope>
    <source>
        <strain evidence="8 9">JCM 13381</strain>
    </source>
</reference>
<feature type="domain" description="AlgX/AlgJ SGNH hydrolase-like" evidence="7">
    <location>
        <begin position="144"/>
        <end position="300"/>
    </location>
</feature>
<dbReference type="GO" id="GO:0042121">
    <property type="term" value="P:alginic acid biosynthetic process"/>
    <property type="evidence" value="ECO:0007669"/>
    <property type="project" value="UniProtKB-UniPathway"/>
</dbReference>
<sequence>MSSLQKTLSFIKHRAIESKIISWSLDYPNPKREPLFENDNIVLRGWILFKRKTLSESPCIYIPYSEFVDRKVILDKARPDVIEAIFGKKDNKNPQHHCGFNINIPCSQKKINIRIRVAEKDYLLKKVDLSEYLKRHTENNKLKVLQGINGWLFLDNDTNYSVDQHCGNLILKKNCLENWQAYINELTTISNDKMKKCAFLITPSKEEVMDRYHPYPKAETSLLKPILEKIPQHLLVYPLNELKELGDAAFLKTDTHWTHQGAKTAAISVANKLKLPEDDILTLLSSDKYTQRKHVGDLGNKLAEPQSATSNFLSSFSFRNWVVYDNALPNFGRIIVTHYPKALTNSTCLIFGSSSSYSMFNYFCRFFSNMIFIHTAGNIDTSLITAISPNYLITQTNARFMIRPPVADYDVDQTIRDKINLLSEEQLTIQKKNVIIRDLEMIRALGLERWHNIISC</sequence>
<dbReference type="GO" id="GO:0042597">
    <property type="term" value="C:periplasmic space"/>
    <property type="evidence" value="ECO:0007669"/>
    <property type="project" value="UniProtKB-SubCell"/>
</dbReference>
<dbReference type="Pfam" id="PF16822">
    <property type="entry name" value="ALGX"/>
    <property type="match status" value="1"/>
</dbReference>
<evidence type="ECO:0000256" key="5">
    <source>
        <dbReference type="ARBA" id="ARBA00022764"/>
    </source>
</evidence>
<keyword evidence="4" id="KW-0732">Signal</keyword>
<keyword evidence="9" id="KW-1185">Reference proteome</keyword>
<dbReference type="OrthoDB" id="7981249at2"/>
<keyword evidence="5" id="KW-0574">Periplasm</keyword>
<dbReference type="InterPro" id="IPR031811">
    <property type="entry name" value="ALGX/ALGJ_SGNH-like"/>
</dbReference>
<dbReference type="GO" id="GO:0016740">
    <property type="term" value="F:transferase activity"/>
    <property type="evidence" value="ECO:0007669"/>
    <property type="project" value="UniProtKB-KW"/>
</dbReference>
<name>A0A2P7RDR6_9GAMM</name>
<comment type="pathway">
    <text evidence="2">Glycan biosynthesis; alginate biosynthesis.</text>
</comment>
<gene>
    <name evidence="8" type="ORF">C7I36_00665</name>
</gene>
<evidence type="ECO:0000256" key="4">
    <source>
        <dbReference type="ARBA" id="ARBA00022729"/>
    </source>
</evidence>
<keyword evidence="3" id="KW-0808">Transferase</keyword>
<keyword evidence="6" id="KW-0016">Alginate biosynthesis</keyword>
<evidence type="ECO:0000256" key="1">
    <source>
        <dbReference type="ARBA" id="ARBA00004418"/>
    </source>
</evidence>
<organism evidence="8 9">
    <name type="scientific">Zobellella taiwanensis</name>
    <dbReference type="NCBI Taxonomy" id="347535"/>
    <lineage>
        <taxon>Bacteria</taxon>
        <taxon>Pseudomonadati</taxon>
        <taxon>Pseudomonadota</taxon>
        <taxon>Gammaproteobacteria</taxon>
        <taxon>Aeromonadales</taxon>
        <taxon>Aeromonadaceae</taxon>
        <taxon>Zobellella</taxon>
    </lineage>
</organism>
<comment type="subcellular location">
    <subcellularLocation>
        <location evidence="1">Periplasm</location>
    </subcellularLocation>
</comment>
<dbReference type="UniPathway" id="UPA00286"/>